<organism evidence="4 5">
    <name type="scientific">Moorena producens PAL-8-15-08-1</name>
    <dbReference type="NCBI Taxonomy" id="1458985"/>
    <lineage>
        <taxon>Bacteria</taxon>
        <taxon>Bacillati</taxon>
        <taxon>Cyanobacteriota</taxon>
        <taxon>Cyanophyceae</taxon>
        <taxon>Coleofasciculales</taxon>
        <taxon>Coleofasciculaceae</taxon>
        <taxon>Moorena</taxon>
    </lineage>
</organism>
<feature type="transmembrane region" description="Helical" evidence="2">
    <location>
        <begin position="129"/>
        <end position="151"/>
    </location>
</feature>
<protein>
    <submittedName>
        <fullName evidence="4">Molecular chaperone DnaJ</fullName>
    </submittedName>
</protein>
<dbReference type="InterPro" id="IPR001623">
    <property type="entry name" value="DnaJ_domain"/>
</dbReference>
<gene>
    <name evidence="4" type="ORF">BJP34_29695</name>
</gene>
<dbReference type="Pfam" id="PF00226">
    <property type="entry name" value="DnaJ"/>
    <property type="match status" value="1"/>
</dbReference>
<dbReference type="KEGG" id="mpro:BJP34_29695"/>
<dbReference type="AlphaFoldDB" id="A0A1D8TZS4"/>
<keyword evidence="2" id="KW-0812">Transmembrane</keyword>
<dbReference type="RefSeq" id="WP_070395456.1">
    <property type="nucleotide sequence ID" value="NZ_CP017599.1"/>
</dbReference>
<dbReference type="CDD" id="cd06257">
    <property type="entry name" value="DnaJ"/>
    <property type="match status" value="1"/>
</dbReference>
<dbReference type="EMBL" id="CP017599">
    <property type="protein sequence ID" value="AOX03064.1"/>
    <property type="molecule type" value="Genomic_DNA"/>
</dbReference>
<sequence>MAQDRVRQNIRNRESPNSTSYYEILGLHPSASPIAIRRAYRQLSKRYHPDTTDLPTETATIKFQKLKEAYATLSNPERRAMYDQKIGYSRLNVIEPPPSLNNPVNQKPPSSSSSAYLDPTDRPLSAGEIFVLFILGLTFLGCLLLAIAIGLTQGEAALLISKPSGHDLLTLPEINFIQQAKPDNLDSQIPVNNQSAQNPQITHISE</sequence>
<evidence type="ECO:0000313" key="5">
    <source>
        <dbReference type="Proteomes" id="UP000177870"/>
    </source>
</evidence>
<evidence type="ECO:0000313" key="4">
    <source>
        <dbReference type="EMBL" id="AOX03064.1"/>
    </source>
</evidence>
<dbReference type="SMART" id="SM00271">
    <property type="entry name" value="DnaJ"/>
    <property type="match status" value="1"/>
</dbReference>
<dbReference type="PROSITE" id="PS50076">
    <property type="entry name" value="DNAJ_2"/>
    <property type="match status" value="1"/>
</dbReference>
<evidence type="ECO:0000259" key="3">
    <source>
        <dbReference type="PROSITE" id="PS50076"/>
    </source>
</evidence>
<dbReference type="PROSITE" id="PS00636">
    <property type="entry name" value="DNAJ_1"/>
    <property type="match status" value="1"/>
</dbReference>
<proteinExistence type="predicted"/>
<dbReference type="InterPro" id="IPR052763">
    <property type="entry name" value="DnaJ_C4"/>
</dbReference>
<dbReference type="Gene3D" id="1.10.287.110">
    <property type="entry name" value="DnaJ domain"/>
    <property type="match status" value="1"/>
</dbReference>
<reference evidence="5" key="1">
    <citation type="submission" date="2016-10" db="EMBL/GenBank/DDBJ databases">
        <title>Comparative genomics uncovers the prolific and rare metabolic potential of the cyanobacterial genus Moorea.</title>
        <authorList>
            <person name="Leao T."/>
            <person name="Castelao G."/>
            <person name="Korobeynikov A."/>
            <person name="Monroe E.A."/>
            <person name="Podell S."/>
            <person name="Glukhov E."/>
            <person name="Allen E."/>
            <person name="Gerwick W.H."/>
            <person name="Gerwick L."/>
        </authorList>
    </citation>
    <scope>NUCLEOTIDE SEQUENCE [LARGE SCALE GENOMIC DNA]</scope>
    <source>
        <strain evidence="5">PAL-8-15-08-1</strain>
    </source>
</reference>
<accession>A0A1D8TZS4</accession>
<name>A0A1D8TZS4_9CYAN</name>
<dbReference type="InterPro" id="IPR036869">
    <property type="entry name" value="J_dom_sf"/>
</dbReference>
<evidence type="ECO:0000256" key="1">
    <source>
        <dbReference type="SAM" id="MobiDB-lite"/>
    </source>
</evidence>
<dbReference type="Proteomes" id="UP000177870">
    <property type="component" value="Chromosome"/>
</dbReference>
<dbReference type="InterPro" id="IPR018253">
    <property type="entry name" value="DnaJ_domain_CS"/>
</dbReference>
<dbReference type="PANTHER" id="PTHR44825:SF1">
    <property type="entry name" value="DNAJ HOMOLOG SUBFAMILY C MEMBER 4"/>
    <property type="match status" value="1"/>
</dbReference>
<keyword evidence="2" id="KW-0472">Membrane</keyword>
<dbReference type="PANTHER" id="PTHR44825">
    <property type="match status" value="1"/>
</dbReference>
<dbReference type="SUPFAM" id="SSF46565">
    <property type="entry name" value="Chaperone J-domain"/>
    <property type="match status" value="1"/>
</dbReference>
<evidence type="ECO:0000256" key="2">
    <source>
        <dbReference type="SAM" id="Phobius"/>
    </source>
</evidence>
<dbReference type="OrthoDB" id="9779889at2"/>
<dbReference type="PRINTS" id="PR00625">
    <property type="entry name" value="JDOMAIN"/>
</dbReference>
<feature type="region of interest" description="Disordered" evidence="1">
    <location>
        <begin position="97"/>
        <end position="118"/>
    </location>
</feature>
<dbReference type="STRING" id="1458985.BJP34_29695"/>
<keyword evidence="2" id="KW-1133">Transmembrane helix</keyword>
<feature type="domain" description="J" evidence="3">
    <location>
        <begin position="20"/>
        <end position="86"/>
    </location>
</feature>
<feature type="compositionally biased region" description="Polar residues" evidence="1">
    <location>
        <begin position="101"/>
        <end position="115"/>
    </location>
</feature>